<feature type="signal peptide" evidence="4">
    <location>
        <begin position="1"/>
        <end position="27"/>
    </location>
</feature>
<keyword evidence="3" id="KW-0472">Membrane</keyword>
<organism evidence="6 7">
    <name type="scientific">Roseburia porci</name>
    <dbReference type="NCBI Taxonomy" id="2605790"/>
    <lineage>
        <taxon>Bacteria</taxon>
        <taxon>Bacillati</taxon>
        <taxon>Bacillota</taxon>
        <taxon>Clostridia</taxon>
        <taxon>Lachnospirales</taxon>
        <taxon>Lachnospiraceae</taxon>
        <taxon>Roseburia</taxon>
    </lineage>
</organism>
<feature type="compositionally biased region" description="Low complexity" evidence="2">
    <location>
        <begin position="143"/>
        <end position="156"/>
    </location>
</feature>
<feature type="compositionally biased region" description="Basic and acidic residues" evidence="2">
    <location>
        <begin position="537"/>
        <end position="566"/>
    </location>
</feature>
<keyword evidence="3" id="KW-0812">Transmembrane</keyword>
<sequence length="640" mass="69896">MKKKLSILLAGLLMAAMIAVPKFPVYAAGLSIALSNQDLKVGDTFTATISVPGGGSSQVALSYDSSVISFDSSSVTSSGGDGEKMISVDGAKGTVTFTVVGSGSTSLTATSTSGTDSSGASADYSAAGVVVKAAGSQEDSDTDSTNGDNSLSSLSLSDGTLSPEFSYKTTKYTASVDYDVTSIDVSAIPSNSSATIDSITGTDNLQVGNNTVTVVVKAGNGSTATYTINVERKEQDEDAEEENQPEEQQSADGSKVFTINGLNYIPADTIPEDVIPADFSESSVSIDGTDYPALSFTKAELTLLYLIPENLEDAGKLYIYNTNDGTVYPFILLHTDSHYAIVLNPDAASIPEGFTQMSVTVGETENVTAYHRDDASEIPDSDFYYLYCLNDQGQNYWYQYDNAEGTYQRYAEQLDNSSEQQNENEQYNEAMNQLEKMKQKNRYMIFGMIFGAAILIIIIINLLIARKDQNGLDDAYDDPDEDDDVDDLEDDEDDDEEDDLNEEDVHNPEDDSEEDGGNNASEENATEDTEESGAAEPEIKEPEKAEPEQQKEKTESEKPEQKKDDTMVIPSSNEEDEQFSEAAEQVQSSYHEENVRVKKRSLMDKFLDKMEIHDEEEEEDEEETEETNDDDDDIEFLDLK</sequence>
<dbReference type="RefSeq" id="WP_154429690.1">
    <property type="nucleotide sequence ID" value="NZ_VUNI01000008.1"/>
</dbReference>
<dbReference type="InterPro" id="IPR025883">
    <property type="entry name" value="Cadherin-like_domain"/>
</dbReference>
<evidence type="ECO:0000256" key="3">
    <source>
        <dbReference type="SAM" id="Phobius"/>
    </source>
</evidence>
<feature type="transmembrane region" description="Helical" evidence="3">
    <location>
        <begin position="443"/>
        <end position="464"/>
    </location>
</feature>
<feature type="compositionally biased region" description="Acidic residues" evidence="2">
    <location>
        <begin position="524"/>
        <end position="533"/>
    </location>
</feature>
<evidence type="ECO:0000313" key="7">
    <source>
        <dbReference type="Proteomes" id="UP000474024"/>
    </source>
</evidence>
<dbReference type="Proteomes" id="UP000474024">
    <property type="component" value="Unassembled WGS sequence"/>
</dbReference>
<feature type="coiled-coil region" evidence="1">
    <location>
        <begin position="400"/>
        <end position="440"/>
    </location>
</feature>
<feature type="region of interest" description="Disordered" evidence="2">
    <location>
        <begin position="608"/>
        <end position="640"/>
    </location>
</feature>
<name>A0A6L5YQY0_9FIRM</name>
<feature type="region of interest" description="Disordered" evidence="2">
    <location>
        <begin position="233"/>
        <end position="253"/>
    </location>
</feature>
<evidence type="ECO:0000313" key="6">
    <source>
        <dbReference type="EMBL" id="MST74725.1"/>
    </source>
</evidence>
<evidence type="ECO:0000256" key="2">
    <source>
        <dbReference type="SAM" id="MobiDB-lite"/>
    </source>
</evidence>
<keyword evidence="4" id="KW-0732">Signal</keyword>
<protein>
    <recommendedName>
        <fullName evidence="5">Cadherin-like beta-sandwich-like domain-containing protein</fullName>
    </recommendedName>
</protein>
<dbReference type="GO" id="GO:0030246">
    <property type="term" value="F:carbohydrate binding"/>
    <property type="evidence" value="ECO:0007669"/>
    <property type="project" value="InterPro"/>
</dbReference>
<accession>A0A6L5YQY0</accession>
<feature type="compositionally biased region" description="Acidic residues" evidence="2">
    <location>
        <begin position="474"/>
        <end position="502"/>
    </location>
</feature>
<evidence type="ECO:0000256" key="1">
    <source>
        <dbReference type="SAM" id="Coils"/>
    </source>
</evidence>
<comment type="caution">
    <text evidence="6">The sequence shown here is derived from an EMBL/GenBank/DDBJ whole genome shotgun (WGS) entry which is preliminary data.</text>
</comment>
<feature type="region of interest" description="Disordered" evidence="2">
    <location>
        <begin position="133"/>
        <end position="156"/>
    </location>
</feature>
<evidence type="ECO:0000256" key="4">
    <source>
        <dbReference type="SAM" id="SignalP"/>
    </source>
</evidence>
<feature type="chain" id="PRO_5026862931" description="Cadherin-like beta-sandwich-like domain-containing protein" evidence="4">
    <location>
        <begin position="28"/>
        <end position="640"/>
    </location>
</feature>
<keyword evidence="1" id="KW-0175">Coiled coil</keyword>
<dbReference type="InterPro" id="IPR008965">
    <property type="entry name" value="CBM2/CBM3_carb-bd_dom_sf"/>
</dbReference>
<evidence type="ECO:0000259" key="5">
    <source>
        <dbReference type="Pfam" id="PF12733"/>
    </source>
</evidence>
<dbReference type="Pfam" id="PF12733">
    <property type="entry name" value="Cadherin-like"/>
    <property type="match status" value="1"/>
</dbReference>
<proteinExistence type="predicted"/>
<keyword evidence="3" id="KW-1133">Transmembrane helix</keyword>
<feature type="compositionally biased region" description="Acidic residues" evidence="2">
    <location>
        <begin position="613"/>
        <end position="640"/>
    </location>
</feature>
<reference evidence="6 7" key="1">
    <citation type="submission" date="2019-08" db="EMBL/GenBank/DDBJ databases">
        <title>In-depth cultivation of the pig gut microbiome towards novel bacterial diversity and tailored functional studies.</title>
        <authorList>
            <person name="Wylensek D."/>
            <person name="Hitch T.C.A."/>
            <person name="Clavel T."/>
        </authorList>
    </citation>
    <scope>NUCLEOTIDE SEQUENCE [LARGE SCALE GENOMIC DNA]</scope>
    <source>
        <strain evidence="6 7">MUC/MUC-530-WT-4D</strain>
    </source>
</reference>
<gene>
    <name evidence="6" type="ORF">FYJ75_06670</name>
</gene>
<dbReference type="EMBL" id="VUNI01000008">
    <property type="protein sequence ID" value="MST74725.1"/>
    <property type="molecule type" value="Genomic_DNA"/>
</dbReference>
<feature type="compositionally biased region" description="Acidic residues" evidence="2">
    <location>
        <begin position="236"/>
        <end position="245"/>
    </location>
</feature>
<keyword evidence="7" id="KW-1185">Reference proteome</keyword>
<feature type="domain" description="Cadherin-like beta-sandwich-like" evidence="5">
    <location>
        <begin position="151"/>
        <end position="233"/>
    </location>
</feature>
<feature type="region of interest" description="Disordered" evidence="2">
    <location>
        <begin position="474"/>
        <end position="596"/>
    </location>
</feature>
<dbReference type="AlphaFoldDB" id="A0A6L5YQY0"/>
<dbReference type="SUPFAM" id="SSF49384">
    <property type="entry name" value="Carbohydrate-binding domain"/>
    <property type="match status" value="1"/>
</dbReference>